<keyword evidence="3 10" id="KW-0963">Cytoplasm</keyword>
<evidence type="ECO:0000256" key="7">
    <source>
        <dbReference type="ARBA" id="ARBA00023125"/>
    </source>
</evidence>
<dbReference type="HAMAP" id="MF_01808">
    <property type="entry name" value="Recomb_XerC_XerD"/>
    <property type="match status" value="1"/>
</dbReference>
<evidence type="ECO:0000256" key="9">
    <source>
        <dbReference type="ARBA" id="ARBA00023306"/>
    </source>
</evidence>
<keyword evidence="15" id="KW-1185">Reference proteome</keyword>
<feature type="active site" evidence="10">
    <location>
        <position position="245"/>
    </location>
</feature>
<dbReference type="Pfam" id="PF00589">
    <property type="entry name" value="Phage_integrase"/>
    <property type="match status" value="1"/>
</dbReference>
<evidence type="ECO:0000256" key="6">
    <source>
        <dbReference type="ARBA" id="ARBA00022908"/>
    </source>
</evidence>
<dbReference type="CDD" id="cd00798">
    <property type="entry name" value="INT_XerDC_C"/>
    <property type="match status" value="1"/>
</dbReference>
<comment type="similarity">
    <text evidence="2 10">Belongs to the 'phage' integrase family. XerC subfamily.</text>
</comment>
<evidence type="ECO:0000313" key="14">
    <source>
        <dbReference type="EMBL" id="MCZ0725086.1"/>
    </source>
</evidence>
<keyword evidence="6 10" id="KW-0229">DNA integration</keyword>
<dbReference type="InterPro" id="IPR023009">
    <property type="entry name" value="Tyrosine_recombinase_XerC/XerD"/>
</dbReference>
<comment type="function">
    <text evidence="10">Site-specific tyrosine recombinase, which acts by catalyzing the cutting and rejoining of the recombining DNA molecules. The XerC-XerD complex is essential to convert dimers of the bacterial chromosome into monomers to permit their segregation at cell division. It also contributes to the segregational stability of plasmids.</text>
</comment>
<keyword evidence="5 10" id="KW-0159">Chromosome partition</keyword>
<dbReference type="GO" id="GO:0007059">
    <property type="term" value="P:chromosome segregation"/>
    <property type="evidence" value="ECO:0007669"/>
    <property type="project" value="UniProtKB-UniRule"/>
</dbReference>
<dbReference type="GO" id="GO:0009037">
    <property type="term" value="F:tyrosine-based site-specific recombinase activity"/>
    <property type="evidence" value="ECO:0007669"/>
    <property type="project" value="UniProtKB-UniRule"/>
</dbReference>
<reference evidence="14" key="1">
    <citation type="submission" date="2022-12" db="EMBL/GenBank/DDBJ databases">
        <title>Description and comparative metabolic analysis of Aerococcus sp. nov., isolated from the feces of a pig.</title>
        <authorList>
            <person name="Chang Y.-H."/>
        </authorList>
    </citation>
    <scope>NUCLEOTIDE SEQUENCE</scope>
    <source>
        <strain evidence="14">YH-aer222</strain>
    </source>
</reference>
<evidence type="ECO:0000256" key="3">
    <source>
        <dbReference type="ARBA" id="ARBA00022490"/>
    </source>
</evidence>
<dbReference type="Pfam" id="PF02899">
    <property type="entry name" value="Phage_int_SAM_1"/>
    <property type="match status" value="1"/>
</dbReference>
<feature type="active site" description="O-(3'-phospho-DNA)-tyrosine intermediate" evidence="10">
    <location>
        <position position="280"/>
    </location>
</feature>
<comment type="subcellular location">
    <subcellularLocation>
        <location evidence="1 10">Cytoplasm</location>
    </subcellularLocation>
</comment>
<dbReference type="InterPro" id="IPR011931">
    <property type="entry name" value="Recomb_XerC"/>
</dbReference>
<dbReference type="Proteomes" id="UP001146670">
    <property type="component" value="Unassembled WGS sequence"/>
</dbReference>
<dbReference type="PROSITE" id="PS51898">
    <property type="entry name" value="TYR_RECOMBINASE"/>
    <property type="match status" value="1"/>
</dbReference>
<dbReference type="NCBIfam" id="NF001399">
    <property type="entry name" value="PRK00283.1"/>
    <property type="match status" value="1"/>
</dbReference>
<dbReference type="GO" id="GO:0051301">
    <property type="term" value="P:cell division"/>
    <property type="evidence" value="ECO:0007669"/>
    <property type="project" value="UniProtKB-UniRule"/>
</dbReference>
<evidence type="ECO:0000313" key="15">
    <source>
        <dbReference type="Proteomes" id="UP001146670"/>
    </source>
</evidence>
<feature type="active site" evidence="10">
    <location>
        <position position="248"/>
    </location>
</feature>
<dbReference type="AlphaFoldDB" id="A0A9X3FN29"/>
<organism evidence="14 15">
    <name type="scientific">Aerococcus kribbianus</name>
    <dbReference type="NCBI Taxonomy" id="2999064"/>
    <lineage>
        <taxon>Bacteria</taxon>
        <taxon>Bacillati</taxon>
        <taxon>Bacillota</taxon>
        <taxon>Bacilli</taxon>
        <taxon>Lactobacillales</taxon>
        <taxon>Aerococcaceae</taxon>
        <taxon>Aerococcus</taxon>
    </lineage>
</organism>
<evidence type="ECO:0000256" key="10">
    <source>
        <dbReference type="HAMAP-Rule" id="MF_01808"/>
    </source>
</evidence>
<feature type="active site" evidence="10">
    <location>
        <position position="271"/>
    </location>
</feature>
<dbReference type="SUPFAM" id="SSF56349">
    <property type="entry name" value="DNA breaking-rejoining enzymes"/>
    <property type="match status" value="1"/>
</dbReference>
<feature type="active site" evidence="10">
    <location>
        <position position="172"/>
    </location>
</feature>
<dbReference type="PANTHER" id="PTHR30349:SF77">
    <property type="entry name" value="TYROSINE RECOMBINASE XERC"/>
    <property type="match status" value="1"/>
</dbReference>
<evidence type="ECO:0000256" key="4">
    <source>
        <dbReference type="ARBA" id="ARBA00022618"/>
    </source>
</evidence>
<dbReference type="InterPro" id="IPR002104">
    <property type="entry name" value="Integrase_catalytic"/>
</dbReference>
<proteinExistence type="inferred from homology"/>
<evidence type="ECO:0000256" key="8">
    <source>
        <dbReference type="ARBA" id="ARBA00023172"/>
    </source>
</evidence>
<name>A0A9X3FN29_9LACT</name>
<dbReference type="Gene3D" id="1.10.150.130">
    <property type="match status" value="1"/>
</dbReference>
<comment type="caution">
    <text evidence="14">The sequence shown here is derived from an EMBL/GenBank/DDBJ whole genome shotgun (WGS) entry which is preliminary data.</text>
</comment>
<dbReference type="RefSeq" id="WP_268751414.1">
    <property type="nucleotide sequence ID" value="NZ_JAPRFQ010000001.1"/>
</dbReference>
<dbReference type="GO" id="GO:0003677">
    <property type="term" value="F:DNA binding"/>
    <property type="evidence" value="ECO:0007669"/>
    <property type="project" value="UniProtKB-UniRule"/>
</dbReference>
<accession>A0A9X3FN29</accession>
<comment type="subunit">
    <text evidence="10">Forms a cyclic heterotetrameric complex composed of two molecules of XerC and two molecules of XerD.</text>
</comment>
<keyword evidence="8 10" id="KW-0233">DNA recombination</keyword>
<evidence type="ECO:0000259" key="12">
    <source>
        <dbReference type="PROSITE" id="PS51898"/>
    </source>
</evidence>
<evidence type="ECO:0000256" key="2">
    <source>
        <dbReference type="ARBA" id="ARBA00006657"/>
    </source>
</evidence>
<dbReference type="InterPro" id="IPR011010">
    <property type="entry name" value="DNA_brk_join_enz"/>
</dbReference>
<keyword evidence="4 10" id="KW-0132">Cell division</keyword>
<dbReference type="PROSITE" id="PS51900">
    <property type="entry name" value="CB"/>
    <property type="match status" value="1"/>
</dbReference>
<dbReference type="InterPro" id="IPR004107">
    <property type="entry name" value="Integrase_SAM-like_N"/>
</dbReference>
<evidence type="ECO:0000256" key="11">
    <source>
        <dbReference type="NCBIfam" id="TIGR02224"/>
    </source>
</evidence>
<protein>
    <recommendedName>
        <fullName evidence="10 11">Tyrosine recombinase XerC</fullName>
    </recommendedName>
</protein>
<dbReference type="InterPro" id="IPR013762">
    <property type="entry name" value="Integrase-like_cat_sf"/>
</dbReference>
<dbReference type="NCBIfam" id="TIGR02224">
    <property type="entry name" value="recomb_XerC"/>
    <property type="match status" value="1"/>
</dbReference>
<dbReference type="EMBL" id="JAPRFR010000001">
    <property type="protein sequence ID" value="MCZ0725086.1"/>
    <property type="molecule type" value="Genomic_DNA"/>
</dbReference>
<keyword evidence="9 10" id="KW-0131">Cell cycle</keyword>
<dbReference type="InterPro" id="IPR050090">
    <property type="entry name" value="Tyrosine_recombinase_XerCD"/>
</dbReference>
<feature type="domain" description="Tyr recombinase" evidence="12">
    <location>
        <begin position="108"/>
        <end position="293"/>
    </location>
</feature>
<dbReference type="InterPro" id="IPR010998">
    <property type="entry name" value="Integrase_recombinase_N"/>
</dbReference>
<dbReference type="GO" id="GO:0005737">
    <property type="term" value="C:cytoplasm"/>
    <property type="evidence" value="ECO:0007669"/>
    <property type="project" value="UniProtKB-SubCell"/>
</dbReference>
<dbReference type="Gene3D" id="1.10.443.10">
    <property type="entry name" value="Intergrase catalytic core"/>
    <property type="match status" value="1"/>
</dbReference>
<evidence type="ECO:0000259" key="13">
    <source>
        <dbReference type="PROSITE" id="PS51900"/>
    </source>
</evidence>
<feature type="active site" evidence="10">
    <location>
        <position position="148"/>
    </location>
</feature>
<dbReference type="GO" id="GO:0006313">
    <property type="term" value="P:DNA transposition"/>
    <property type="evidence" value="ECO:0007669"/>
    <property type="project" value="UniProtKB-UniRule"/>
</dbReference>
<evidence type="ECO:0000256" key="5">
    <source>
        <dbReference type="ARBA" id="ARBA00022829"/>
    </source>
</evidence>
<gene>
    <name evidence="10 14" type="primary">xerC</name>
    <name evidence="14" type="ORF">OW157_00715</name>
</gene>
<feature type="domain" description="Core-binding (CB)" evidence="13">
    <location>
        <begin position="1"/>
        <end position="87"/>
    </location>
</feature>
<evidence type="ECO:0000256" key="1">
    <source>
        <dbReference type="ARBA" id="ARBA00004496"/>
    </source>
</evidence>
<dbReference type="PANTHER" id="PTHR30349">
    <property type="entry name" value="PHAGE INTEGRASE-RELATED"/>
    <property type="match status" value="1"/>
</dbReference>
<keyword evidence="7 10" id="KW-0238">DNA-binding</keyword>
<dbReference type="InterPro" id="IPR044068">
    <property type="entry name" value="CB"/>
</dbReference>
<sequence>MAHDSYYDYFESFLADEKHYSPDTIKAYLNDFAQFQDFMQEAGISNYQELTYRDIRIYLGQLQRQGMSRQSVARHLSALRTAYQVFVKLKLVKENPFHYVSSAKQGLKLPDFFYEEEMEALFAAITGNDPMALRDRALLEFLYATGARVSECRDLTLDQIDFDTDIVLLHGKGNKDRYVPFGRFCRTALKDYLSQGRDNLIAKSQADHDKVFVNHRGQPLTSAGISYILDQIVKKSASHLAIHPHKLRHSFASHLLNHGADIRTVQELLGHSSLSSTQIYTHISKENLRQNYLKFHPRAHRDKSKESNYGK</sequence>